<name>A0A5B7CN09_PORTR</name>
<comment type="caution">
    <text evidence="2">The sequence shown here is derived from an EMBL/GenBank/DDBJ whole genome shotgun (WGS) entry which is preliminary data.</text>
</comment>
<sequence>MQVKVSKHRDEAQVGGCFLPTGEGGGSRGIGGGGGGGDDGLRWCQGVMDAEGQWSGSPPAEHRYATQGGCNFHDEIMPK</sequence>
<dbReference type="Proteomes" id="UP000324222">
    <property type="component" value="Unassembled WGS sequence"/>
</dbReference>
<evidence type="ECO:0000256" key="1">
    <source>
        <dbReference type="SAM" id="MobiDB-lite"/>
    </source>
</evidence>
<feature type="compositionally biased region" description="Gly residues" evidence="1">
    <location>
        <begin position="22"/>
        <end position="38"/>
    </location>
</feature>
<organism evidence="2 3">
    <name type="scientific">Portunus trituberculatus</name>
    <name type="common">Swimming crab</name>
    <name type="synonym">Neptunus trituberculatus</name>
    <dbReference type="NCBI Taxonomy" id="210409"/>
    <lineage>
        <taxon>Eukaryota</taxon>
        <taxon>Metazoa</taxon>
        <taxon>Ecdysozoa</taxon>
        <taxon>Arthropoda</taxon>
        <taxon>Crustacea</taxon>
        <taxon>Multicrustacea</taxon>
        <taxon>Malacostraca</taxon>
        <taxon>Eumalacostraca</taxon>
        <taxon>Eucarida</taxon>
        <taxon>Decapoda</taxon>
        <taxon>Pleocyemata</taxon>
        <taxon>Brachyura</taxon>
        <taxon>Eubrachyura</taxon>
        <taxon>Portunoidea</taxon>
        <taxon>Portunidae</taxon>
        <taxon>Portuninae</taxon>
        <taxon>Portunus</taxon>
    </lineage>
</organism>
<feature type="region of interest" description="Disordered" evidence="1">
    <location>
        <begin position="1"/>
        <end position="44"/>
    </location>
</feature>
<protein>
    <submittedName>
        <fullName evidence="2">Uncharacterized protein</fullName>
    </submittedName>
</protein>
<dbReference type="EMBL" id="VSRR010000135">
    <property type="protein sequence ID" value="MPC10880.1"/>
    <property type="molecule type" value="Genomic_DNA"/>
</dbReference>
<accession>A0A5B7CN09</accession>
<gene>
    <name evidence="2" type="ORF">E2C01_003524</name>
</gene>
<proteinExistence type="predicted"/>
<evidence type="ECO:0000313" key="3">
    <source>
        <dbReference type="Proteomes" id="UP000324222"/>
    </source>
</evidence>
<reference evidence="2 3" key="1">
    <citation type="submission" date="2019-05" db="EMBL/GenBank/DDBJ databases">
        <title>Another draft genome of Portunus trituberculatus and its Hox gene families provides insights of decapod evolution.</title>
        <authorList>
            <person name="Jeong J.-H."/>
            <person name="Song I."/>
            <person name="Kim S."/>
            <person name="Choi T."/>
            <person name="Kim D."/>
            <person name="Ryu S."/>
            <person name="Kim W."/>
        </authorList>
    </citation>
    <scope>NUCLEOTIDE SEQUENCE [LARGE SCALE GENOMIC DNA]</scope>
    <source>
        <tissue evidence="2">Muscle</tissue>
    </source>
</reference>
<evidence type="ECO:0000313" key="2">
    <source>
        <dbReference type="EMBL" id="MPC10880.1"/>
    </source>
</evidence>
<keyword evidence="3" id="KW-1185">Reference proteome</keyword>
<dbReference type="AlphaFoldDB" id="A0A5B7CN09"/>